<dbReference type="EMBL" id="BQKB01000009">
    <property type="protein sequence ID" value="GJM52233.1"/>
    <property type="molecule type" value="Genomic_DNA"/>
</dbReference>
<dbReference type="Proteomes" id="UP001208692">
    <property type="component" value="Unassembled WGS sequence"/>
</dbReference>
<evidence type="ECO:0000313" key="1">
    <source>
        <dbReference type="EMBL" id="GJM51048.1"/>
    </source>
</evidence>
<dbReference type="EMBL" id="BQKA01000036">
    <property type="protein sequence ID" value="GJM51048.1"/>
    <property type="molecule type" value="Genomic_DNA"/>
</dbReference>
<organism evidence="1 3">
    <name type="scientific">Capnocytophaga catalasegens</name>
    <dbReference type="NCBI Taxonomy" id="1004260"/>
    <lineage>
        <taxon>Bacteria</taxon>
        <taxon>Pseudomonadati</taxon>
        <taxon>Bacteroidota</taxon>
        <taxon>Flavobacteriia</taxon>
        <taxon>Flavobacteriales</taxon>
        <taxon>Flavobacteriaceae</taxon>
        <taxon>Capnocytophaga</taxon>
    </lineage>
</organism>
<comment type="caution">
    <text evidence="1">The sequence shown here is derived from an EMBL/GenBank/DDBJ whole genome shotgun (WGS) entry which is preliminary data.</text>
</comment>
<evidence type="ECO:0000313" key="3">
    <source>
        <dbReference type="Proteomes" id="UP001207736"/>
    </source>
</evidence>
<keyword evidence="4" id="KW-1185">Reference proteome</keyword>
<name>A0AAV5B0C3_9FLAO</name>
<evidence type="ECO:0000313" key="4">
    <source>
        <dbReference type="Proteomes" id="UP001208692"/>
    </source>
</evidence>
<accession>A0AAV5B0C3</accession>
<dbReference type="PROSITE" id="PS51257">
    <property type="entry name" value="PROKAR_LIPOPROTEIN"/>
    <property type="match status" value="1"/>
</dbReference>
<protein>
    <recommendedName>
        <fullName evidence="5">Lipoprotein</fullName>
    </recommendedName>
</protein>
<sequence>MKKYLIYTLLLSIFVACSEKGQLSQSTAKDLIESHLANEKVFESATITLGEMKLKTNKDTEKIKQIKLLGNENFFDIEEIKSKKRLFSSDSLWIINIKLDEKALPYVIELKETKAKVKTIEYQLTTSKDITIEQKGEKRANASAILRKVKTPFYSFGKDKTEQDFIVKTFKFKYSDENGWEIIR</sequence>
<evidence type="ECO:0008006" key="5">
    <source>
        <dbReference type="Google" id="ProtNLM"/>
    </source>
</evidence>
<gene>
    <name evidence="1" type="ORF">RCZ15_20210</name>
    <name evidence="2" type="ORF">RCZ16_05510</name>
</gene>
<dbReference type="RefSeq" id="WP_264846479.1">
    <property type="nucleotide sequence ID" value="NZ_BPMA01000021.1"/>
</dbReference>
<dbReference type="Proteomes" id="UP001207736">
    <property type="component" value="Unassembled WGS sequence"/>
</dbReference>
<reference evidence="1 4" key="1">
    <citation type="submission" date="2021-11" db="EMBL/GenBank/DDBJ databases">
        <title>Draft genome sequence of Capnocytophaga sp. strain KC07075 isolated from cat oral cavity.</title>
        <authorList>
            <person name="Suzuki M."/>
            <person name="Imaoka K."/>
            <person name="Kimura M."/>
            <person name="Morikawa S."/>
            <person name="Maeda K."/>
        </authorList>
    </citation>
    <scope>NUCLEOTIDE SEQUENCE</scope>
    <source>
        <strain evidence="1">KC07075</strain>
        <strain evidence="2 4">KC07079</strain>
    </source>
</reference>
<dbReference type="AlphaFoldDB" id="A0AAV5B0C3"/>
<evidence type="ECO:0000313" key="2">
    <source>
        <dbReference type="EMBL" id="GJM52233.1"/>
    </source>
</evidence>
<proteinExistence type="predicted"/>